<protein>
    <recommendedName>
        <fullName evidence="1">DUF6285 domain-containing protein</fullName>
    </recommendedName>
</protein>
<evidence type="ECO:0000259" key="1">
    <source>
        <dbReference type="Pfam" id="PF19802"/>
    </source>
</evidence>
<dbReference type="AlphaFoldDB" id="A0A0X1T722"/>
<dbReference type="Proteomes" id="UP000063229">
    <property type="component" value="Chromosome"/>
</dbReference>
<feature type="domain" description="DUF6285" evidence="1">
    <location>
        <begin position="24"/>
        <end position="124"/>
    </location>
</feature>
<accession>A0A0X1T722</accession>
<keyword evidence="3" id="KW-1185">Reference proteome</keyword>
<dbReference type="KEGG" id="pagb:AWM79_20750"/>
<evidence type="ECO:0000313" key="2">
    <source>
        <dbReference type="EMBL" id="AMB87589.1"/>
    </source>
</evidence>
<dbReference type="EMBL" id="CP014135">
    <property type="protein sequence ID" value="AMB87589.1"/>
    <property type="molecule type" value="Genomic_DNA"/>
</dbReference>
<proteinExistence type="predicted"/>
<name>A0A0X1T722_PSEAA</name>
<evidence type="ECO:0000313" key="3">
    <source>
        <dbReference type="Proteomes" id="UP000063229"/>
    </source>
</evidence>
<dbReference type="Pfam" id="PF19802">
    <property type="entry name" value="DUF6285"/>
    <property type="match status" value="1"/>
</dbReference>
<gene>
    <name evidence="2" type="ORF">AWM79_20750</name>
</gene>
<organism evidence="2 3">
    <name type="scientific">Pseudomonas agarici</name>
    <dbReference type="NCBI Taxonomy" id="46677"/>
    <lineage>
        <taxon>Bacteria</taxon>
        <taxon>Pseudomonadati</taxon>
        <taxon>Pseudomonadota</taxon>
        <taxon>Gammaproteobacteria</taxon>
        <taxon>Pseudomonadales</taxon>
        <taxon>Pseudomonadaceae</taxon>
        <taxon>Pseudomonas</taxon>
    </lineage>
</organism>
<dbReference type="RefSeq" id="WP_060783678.1">
    <property type="nucleotide sequence ID" value="NZ_CP014135.1"/>
</dbReference>
<sequence>MRDAPDGEQLLITAQALLRDELLPTLAADQRHAGLMIARAMAIAIGQMHNGDRHELEELAVLDTLIPLPGAPELPWRERLREANRQLSLLIRQGFADHGEPRQGVYRHLLDTARHKLRESNPGYPQ</sequence>
<dbReference type="STRING" id="46677.AWM79_20750"/>
<reference evidence="2 3" key="1">
    <citation type="submission" date="2016-01" db="EMBL/GenBank/DDBJ databases">
        <authorList>
            <person name="McClelland M."/>
            <person name="Jain A."/>
            <person name="Saraogi P."/>
            <person name="Mendelson R."/>
            <person name="Westerman R."/>
            <person name="SanMiguel P."/>
            <person name="Csonka L."/>
        </authorList>
    </citation>
    <scope>NUCLEOTIDE SEQUENCE [LARGE SCALE GENOMIC DNA]</scope>
    <source>
        <strain evidence="2 3">NCPPB 2472</strain>
    </source>
</reference>
<dbReference type="InterPro" id="IPR046252">
    <property type="entry name" value="DUF6285"/>
</dbReference>